<dbReference type="EMBL" id="PP467602">
    <property type="protein sequence ID" value="WYC14525.1"/>
    <property type="molecule type" value="Genomic_DNA"/>
</dbReference>
<sequence>MKVTLLEVFKDFEVTVKGYGQFGRYVQLFKLVPIQNANTVTVEDLENYVKSLQQRYPDKNFYLDKRVLNGKVFYIVTKKKRMPNGRQVYDRIPVYFDLENQKVYVPKSYVKKQRRLTNYILMRVLGALGVARQYYVRTEGRR</sequence>
<reference evidence="1" key="2">
    <citation type="submission" date="2024-03" db="EMBL/GenBank/DDBJ databases">
        <authorList>
            <person name="Roux S."/>
            <person name="Duan C."/>
        </authorList>
    </citation>
    <scope>NUCLEOTIDE SEQUENCE</scope>
    <source>
        <strain evidence="1">Chiyou-1</strain>
    </source>
</reference>
<organism evidence="1">
    <name type="scientific">Ligamenvirales sp</name>
    <dbReference type="NCBI Taxonomy" id="2832923"/>
    <lineage>
        <taxon>Viruses</taxon>
        <taxon>Adnaviria</taxon>
        <taxon>Zilligvirae</taxon>
        <taxon>Taleaviricota</taxon>
        <taxon>Tokiviricetes</taxon>
        <taxon>Ligamenvirales</taxon>
    </lineage>
</organism>
<accession>A0AAU6PX58</accession>
<protein>
    <submittedName>
        <fullName evidence="1">Uncharacterized protein</fullName>
    </submittedName>
</protein>
<name>A0AAU6PX58_9VIRU</name>
<proteinExistence type="predicted"/>
<reference evidence="1" key="1">
    <citation type="journal article" date="2023" name="ISME Commun">
        <title>Diversity of Bathyarchaeia viruses in metagenomes and virus-encoded CRISPR system components.</title>
        <authorList>
            <person name="Duan C."/>
            <person name="Liu Y."/>
            <person name="Liu Y."/>
            <person name="Liu L."/>
            <person name="Cai M."/>
            <person name="Zhang R."/>
            <person name="Zeng Q."/>
            <person name="Koonin E.V."/>
            <person name="Krupovic M."/>
            <person name="Li M."/>
        </authorList>
    </citation>
    <scope>NUCLEOTIDE SEQUENCE</scope>
    <source>
        <strain evidence="1">Chiyou-1</strain>
    </source>
</reference>
<evidence type="ECO:0000313" key="1">
    <source>
        <dbReference type="EMBL" id="WYC14525.1"/>
    </source>
</evidence>